<dbReference type="HAMAP" id="MF_00235">
    <property type="entry name" value="Adenylate_kinase_Adk"/>
    <property type="match status" value="1"/>
</dbReference>
<dbReference type="EC" id="2.7.4.3" evidence="5 7"/>
<evidence type="ECO:0000256" key="5">
    <source>
        <dbReference type="HAMAP-Rule" id="MF_00235"/>
    </source>
</evidence>
<dbReference type="GO" id="GO:0005524">
    <property type="term" value="F:ATP binding"/>
    <property type="evidence" value="ECO:0007669"/>
    <property type="project" value="UniProtKB-UniRule"/>
</dbReference>
<feature type="binding site" evidence="5">
    <location>
        <begin position="68"/>
        <end position="70"/>
    </location>
    <ligand>
        <name>AMP</name>
        <dbReference type="ChEBI" id="CHEBI:456215"/>
    </ligand>
</feature>
<comment type="subunit">
    <text evidence="5 7">Monomer.</text>
</comment>
<gene>
    <name evidence="5" type="primary">adk</name>
    <name evidence="8" type="ORF">US45_C0041G0012</name>
</gene>
<keyword evidence="5" id="KW-0963">Cytoplasm</keyword>
<feature type="binding site" evidence="5">
    <location>
        <position position="45"/>
    </location>
    <ligand>
        <name>AMP</name>
        <dbReference type="ChEBI" id="CHEBI:456215"/>
    </ligand>
</feature>
<dbReference type="SUPFAM" id="SSF52540">
    <property type="entry name" value="P-loop containing nucleoside triphosphate hydrolases"/>
    <property type="match status" value="1"/>
</dbReference>
<name>A0A0G0GKL3_9BACT</name>
<proteinExistence type="inferred from homology"/>
<keyword evidence="5 7" id="KW-0067">ATP-binding</keyword>
<keyword evidence="1 5" id="KW-0808">Transferase</keyword>
<keyword evidence="3 5" id="KW-0547">Nucleotide-binding</keyword>
<comment type="function">
    <text evidence="5">Catalyzes the reversible transfer of the terminal phosphate group between ATP and AMP. Plays an important role in cellular energy homeostasis and in adenine nucleotide metabolism.</text>
</comment>
<dbReference type="AlphaFoldDB" id="A0A0G0GKL3"/>
<feature type="binding site" evidence="5">
    <location>
        <position position="104"/>
    </location>
    <ligand>
        <name>AMP</name>
        <dbReference type="ChEBI" id="CHEBI:456215"/>
    </ligand>
</feature>
<protein>
    <recommendedName>
        <fullName evidence="5 7">Adenylate kinase</fullName>
        <shortName evidence="5">AK</shortName>
        <ecNumber evidence="5 7">2.7.4.3</ecNumber>
    </recommendedName>
    <alternativeName>
        <fullName evidence="5">ATP-AMP transphosphorylase</fullName>
    </alternativeName>
    <alternativeName>
        <fullName evidence="5">ATP:AMP phosphotransferase</fullName>
    </alternativeName>
    <alternativeName>
        <fullName evidence="5">Adenylate monophosphate kinase</fullName>
    </alternativeName>
</protein>
<dbReference type="InterPro" id="IPR027417">
    <property type="entry name" value="P-loop_NTPase"/>
</dbReference>
<evidence type="ECO:0000313" key="9">
    <source>
        <dbReference type="Proteomes" id="UP000034701"/>
    </source>
</evidence>
<evidence type="ECO:0000256" key="4">
    <source>
        <dbReference type="ARBA" id="ARBA00022777"/>
    </source>
</evidence>
<comment type="catalytic activity">
    <reaction evidence="5 7">
        <text>AMP + ATP = 2 ADP</text>
        <dbReference type="Rhea" id="RHEA:12973"/>
        <dbReference type="ChEBI" id="CHEBI:30616"/>
        <dbReference type="ChEBI" id="CHEBI:456215"/>
        <dbReference type="ChEBI" id="CHEBI:456216"/>
        <dbReference type="EC" id="2.7.4.3"/>
    </reaction>
</comment>
<feature type="binding site" evidence="5">
    <location>
        <begin position="97"/>
        <end position="100"/>
    </location>
    <ligand>
        <name>AMP</name>
        <dbReference type="ChEBI" id="CHEBI:456215"/>
    </ligand>
</feature>
<feature type="binding site" evidence="5">
    <location>
        <position position="139"/>
    </location>
    <ligand>
        <name>ATP</name>
        <dbReference type="ChEBI" id="CHEBI:30616"/>
    </ligand>
</feature>
<dbReference type="GO" id="GO:0044209">
    <property type="term" value="P:AMP salvage"/>
    <property type="evidence" value="ECO:0007669"/>
    <property type="project" value="UniProtKB-UniRule"/>
</dbReference>
<sequence>MQPQTFVFFGIVGSGKGTQAKLLMNFLKAKNGKECIYFGTGEIFRKIAQSSENDPNMQAIKDILNSGKLMPDDKTNELVANAIELQLSPDKHFIFDGYPRTPPQSKFFEKKMKSHKRENIKVIYIELSEQEAIKRNLLRGRHDDTEEGLRKRFEEYRNKVIPAINYFKNKTGYTIYTINGEQTVENVHKDIIKALEY</sequence>
<keyword evidence="2 5" id="KW-0545">Nucleotide biosynthesis</keyword>
<evidence type="ECO:0000256" key="2">
    <source>
        <dbReference type="ARBA" id="ARBA00022727"/>
    </source>
</evidence>
<dbReference type="GO" id="GO:0005737">
    <property type="term" value="C:cytoplasm"/>
    <property type="evidence" value="ECO:0007669"/>
    <property type="project" value="UniProtKB-SubCell"/>
</dbReference>
<comment type="similarity">
    <text evidence="5 6">Belongs to the adenylate kinase family.</text>
</comment>
<dbReference type="PATRIC" id="fig|1618729.3.peg.468"/>
<reference evidence="8 9" key="1">
    <citation type="journal article" date="2015" name="Nature">
        <title>rRNA introns, odd ribosomes, and small enigmatic genomes across a large radiation of phyla.</title>
        <authorList>
            <person name="Brown C.T."/>
            <person name="Hug L.A."/>
            <person name="Thomas B.C."/>
            <person name="Sharon I."/>
            <person name="Castelle C.J."/>
            <person name="Singh A."/>
            <person name="Wilkins M.J."/>
            <person name="Williams K.H."/>
            <person name="Banfield J.F."/>
        </authorList>
    </citation>
    <scope>NUCLEOTIDE SEQUENCE [LARGE SCALE GENOMIC DNA]</scope>
</reference>
<comment type="subcellular location">
    <subcellularLocation>
        <location evidence="5 7">Cytoplasm</location>
    </subcellularLocation>
</comment>
<dbReference type="GO" id="GO:0004017">
    <property type="term" value="F:AMP kinase activity"/>
    <property type="evidence" value="ECO:0007669"/>
    <property type="project" value="UniProtKB-UniRule"/>
</dbReference>
<keyword evidence="4 5" id="KW-0418">Kinase</keyword>
<dbReference type="InterPro" id="IPR033690">
    <property type="entry name" value="Adenylat_kinase_CS"/>
</dbReference>
<evidence type="ECO:0000256" key="7">
    <source>
        <dbReference type="RuleBase" id="RU003331"/>
    </source>
</evidence>
<dbReference type="PROSITE" id="PS00113">
    <property type="entry name" value="ADENYLATE_KINASE"/>
    <property type="match status" value="1"/>
</dbReference>
<dbReference type="CDD" id="cd01428">
    <property type="entry name" value="ADK"/>
    <property type="match status" value="1"/>
</dbReference>
<feature type="binding site" evidence="5">
    <location>
        <position position="182"/>
    </location>
    <ligand>
        <name>ATP</name>
        <dbReference type="ChEBI" id="CHEBI:30616"/>
    </ligand>
</feature>
<feature type="binding site" evidence="5">
    <location>
        <begin position="13"/>
        <end position="18"/>
    </location>
    <ligand>
        <name>ATP</name>
        <dbReference type="ChEBI" id="CHEBI:30616"/>
    </ligand>
</feature>
<comment type="pathway">
    <text evidence="5">Purine metabolism; AMP biosynthesis via salvage pathway; AMP from ADP: step 1/1.</text>
</comment>
<comment type="caution">
    <text evidence="8">The sequence shown here is derived from an EMBL/GenBank/DDBJ whole genome shotgun (WGS) entry which is preliminary data.</text>
</comment>
<comment type="caution">
    <text evidence="5">Lacks conserved residue(s) required for the propagation of feature annotation.</text>
</comment>
<dbReference type="Gene3D" id="3.40.50.300">
    <property type="entry name" value="P-loop containing nucleotide triphosphate hydrolases"/>
    <property type="match status" value="1"/>
</dbReference>
<feature type="binding site" evidence="5">
    <location>
        <position position="40"/>
    </location>
    <ligand>
        <name>AMP</name>
        <dbReference type="ChEBI" id="CHEBI:456215"/>
    </ligand>
</feature>
<feature type="binding site" evidence="5">
    <location>
        <position position="141"/>
    </location>
    <ligand>
        <name>AMP</name>
        <dbReference type="ChEBI" id="CHEBI:456215"/>
    </ligand>
</feature>
<evidence type="ECO:0000313" key="8">
    <source>
        <dbReference type="EMBL" id="KKQ31628.1"/>
    </source>
</evidence>
<dbReference type="InterPro" id="IPR000850">
    <property type="entry name" value="Adenylat/UMP-CMP_kin"/>
</dbReference>
<comment type="domain">
    <text evidence="5">Consists of three domains, a large central CORE domain and two small peripheral domains, NMPbind and LID, which undergo movements during catalysis. The LID domain closes over the site of phosphoryl transfer upon ATP binding. Assembling and dissambling the active center during each catalytic cycle provides an effective means to prevent ATP hydrolysis.</text>
</comment>
<dbReference type="EMBL" id="LBTA01000041">
    <property type="protein sequence ID" value="KKQ31628.1"/>
    <property type="molecule type" value="Genomic_DNA"/>
</dbReference>
<feature type="binding site" evidence="5">
    <location>
        <position position="152"/>
    </location>
    <ligand>
        <name>AMP</name>
        <dbReference type="ChEBI" id="CHEBI:456215"/>
    </ligand>
</feature>
<evidence type="ECO:0000256" key="1">
    <source>
        <dbReference type="ARBA" id="ARBA00022679"/>
    </source>
</evidence>
<dbReference type="Proteomes" id="UP000034701">
    <property type="component" value="Unassembled WGS sequence"/>
</dbReference>
<dbReference type="PANTHER" id="PTHR23359">
    <property type="entry name" value="NUCLEOTIDE KINASE"/>
    <property type="match status" value="1"/>
</dbReference>
<evidence type="ECO:0000256" key="6">
    <source>
        <dbReference type="RuleBase" id="RU003330"/>
    </source>
</evidence>
<dbReference type="PRINTS" id="PR00094">
    <property type="entry name" value="ADENYLTKNASE"/>
</dbReference>
<dbReference type="Pfam" id="PF00406">
    <property type="entry name" value="ADK"/>
    <property type="match status" value="1"/>
</dbReference>
<organism evidence="8 9">
    <name type="scientific">Candidatus Nomurabacteria bacterium GW2011_GWA1_37_20</name>
    <dbReference type="NCBI Taxonomy" id="1618729"/>
    <lineage>
        <taxon>Bacteria</taxon>
        <taxon>Candidatus Nomuraibacteriota</taxon>
    </lineage>
</organism>
<evidence type="ECO:0000256" key="3">
    <source>
        <dbReference type="ARBA" id="ARBA00022741"/>
    </source>
</evidence>
<accession>A0A0G0GKL3</accession>
<dbReference type="UniPathway" id="UPA00588">
    <property type="reaction ID" value="UER00649"/>
</dbReference>